<comment type="caution">
    <text evidence="2">The sequence shown here is derived from an EMBL/GenBank/DDBJ whole genome shotgun (WGS) entry which is preliminary data.</text>
</comment>
<dbReference type="InterPro" id="IPR035093">
    <property type="entry name" value="RelE/ParE_toxin_dom_sf"/>
</dbReference>
<dbReference type="Gene3D" id="3.30.2310.20">
    <property type="entry name" value="RelE-like"/>
    <property type="match status" value="1"/>
</dbReference>
<organism evidence="2 3">
    <name type="scientific">Lactococcus muris</name>
    <dbReference type="NCBI Taxonomy" id="2941330"/>
    <lineage>
        <taxon>Bacteria</taxon>
        <taxon>Bacillati</taxon>
        <taxon>Bacillota</taxon>
        <taxon>Bacilli</taxon>
        <taxon>Lactobacillales</taxon>
        <taxon>Streptococcaceae</taxon>
        <taxon>Lactococcus</taxon>
    </lineage>
</organism>
<dbReference type="Pfam" id="PF05016">
    <property type="entry name" value="ParE_toxin"/>
    <property type="match status" value="1"/>
</dbReference>
<evidence type="ECO:0000256" key="1">
    <source>
        <dbReference type="ARBA" id="ARBA00022649"/>
    </source>
</evidence>
<reference evidence="2 3" key="1">
    <citation type="submission" date="2024-03" db="EMBL/GenBank/DDBJ databases">
        <title>Mouse gut bacterial collection (mGBC) of GemPharmatech.</title>
        <authorList>
            <person name="He Y."/>
            <person name="Dong L."/>
            <person name="Wu D."/>
            <person name="Gao X."/>
            <person name="Lin Z."/>
        </authorList>
    </citation>
    <scope>NUCLEOTIDE SEQUENCE [LARGE SCALE GENOMIC DNA]</scope>
    <source>
        <strain evidence="2 3">20-218</strain>
    </source>
</reference>
<evidence type="ECO:0000313" key="3">
    <source>
        <dbReference type="Proteomes" id="UP001565242"/>
    </source>
</evidence>
<evidence type="ECO:0000313" key="2">
    <source>
        <dbReference type="EMBL" id="MEY8538194.1"/>
    </source>
</evidence>
<protein>
    <submittedName>
        <fullName evidence="2">Type II toxin-antitoxin system RelE/ParE family toxin</fullName>
    </submittedName>
</protein>
<name>A0ABV4DAX1_9LACT</name>
<dbReference type="EMBL" id="JBCLSQ010000015">
    <property type="protein sequence ID" value="MEY8538194.1"/>
    <property type="molecule type" value="Genomic_DNA"/>
</dbReference>
<accession>A0ABV4DAX1</accession>
<sequence>MIDYNVELSDPAKNDLREIHEYILTNFFSQQSADAKVDLILKALEVLINFPEGFPTVASRGYGQLVEGKTYRYMPIENYIAFFYIENHKVYVSRILNSRQDWAKLFIK</sequence>
<proteinExistence type="predicted"/>
<dbReference type="InterPro" id="IPR007712">
    <property type="entry name" value="RelE/ParE_toxin"/>
</dbReference>
<gene>
    <name evidence="2" type="ORF">AALM99_07045</name>
</gene>
<keyword evidence="1" id="KW-1277">Toxin-antitoxin system</keyword>
<dbReference type="Proteomes" id="UP001565242">
    <property type="component" value="Unassembled WGS sequence"/>
</dbReference>
<dbReference type="RefSeq" id="WP_369918407.1">
    <property type="nucleotide sequence ID" value="NZ_JBCLSQ010000015.1"/>
</dbReference>
<keyword evidence="3" id="KW-1185">Reference proteome</keyword>